<keyword evidence="2" id="KW-1185">Reference proteome</keyword>
<evidence type="ECO:0000313" key="1">
    <source>
        <dbReference type="EMBL" id="CAD7015013.1"/>
    </source>
</evidence>
<reference evidence="1" key="1">
    <citation type="submission" date="2020-11" db="EMBL/GenBank/DDBJ databases">
        <authorList>
            <person name="Whitehead M."/>
        </authorList>
    </citation>
    <scope>NUCLEOTIDE SEQUENCE</scope>
    <source>
        <strain evidence="1">EGII</strain>
    </source>
</reference>
<evidence type="ECO:0000313" key="2">
    <source>
        <dbReference type="Proteomes" id="UP000606786"/>
    </source>
</evidence>
<comment type="caution">
    <text evidence="1">The sequence shown here is derived from an EMBL/GenBank/DDBJ whole genome shotgun (WGS) entry which is preliminary data.</text>
</comment>
<protein>
    <submittedName>
        <fullName evidence="1">(Mediterranean fruit fly) hypothetical protein</fullName>
    </submittedName>
</protein>
<proteinExistence type="predicted"/>
<accession>A0A811VLM2</accession>
<dbReference type="EMBL" id="CAJHJT010000056">
    <property type="protein sequence ID" value="CAD7015013.1"/>
    <property type="molecule type" value="Genomic_DNA"/>
</dbReference>
<dbReference type="Proteomes" id="UP000606786">
    <property type="component" value="Unassembled WGS sequence"/>
</dbReference>
<sequence>MSEEVLQVIFYGSGLRGTKKENPSVINFCLVMFKVAALDEWLAWHIALRKNNAAESQSNREGEMEWVRHAPLHFDAVIS</sequence>
<organism evidence="1 2">
    <name type="scientific">Ceratitis capitata</name>
    <name type="common">Mediterranean fruit fly</name>
    <name type="synonym">Tephritis capitata</name>
    <dbReference type="NCBI Taxonomy" id="7213"/>
    <lineage>
        <taxon>Eukaryota</taxon>
        <taxon>Metazoa</taxon>
        <taxon>Ecdysozoa</taxon>
        <taxon>Arthropoda</taxon>
        <taxon>Hexapoda</taxon>
        <taxon>Insecta</taxon>
        <taxon>Pterygota</taxon>
        <taxon>Neoptera</taxon>
        <taxon>Endopterygota</taxon>
        <taxon>Diptera</taxon>
        <taxon>Brachycera</taxon>
        <taxon>Muscomorpha</taxon>
        <taxon>Tephritoidea</taxon>
        <taxon>Tephritidae</taxon>
        <taxon>Ceratitis</taxon>
        <taxon>Ceratitis</taxon>
    </lineage>
</organism>
<dbReference type="AlphaFoldDB" id="A0A811VLM2"/>
<gene>
    <name evidence="1" type="ORF">CCAP1982_LOCUS22970</name>
</gene>
<name>A0A811VLM2_CERCA</name>